<keyword evidence="3" id="KW-1185">Reference proteome</keyword>
<dbReference type="Proteomes" id="UP000287166">
    <property type="component" value="Unassembled WGS sequence"/>
</dbReference>
<protein>
    <submittedName>
        <fullName evidence="2">Uncharacterized protein</fullName>
    </submittedName>
</protein>
<accession>A0A401GUX4</accession>
<dbReference type="OrthoDB" id="2804656at2759"/>
<proteinExistence type="predicted"/>
<feature type="compositionally biased region" description="Low complexity" evidence="1">
    <location>
        <begin position="1"/>
        <end position="18"/>
    </location>
</feature>
<evidence type="ECO:0000313" key="2">
    <source>
        <dbReference type="EMBL" id="GBE86025.1"/>
    </source>
</evidence>
<gene>
    <name evidence="2" type="ORF">SCP_0805490</name>
</gene>
<feature type="region of interest" description="Disordered" evidence="1">
    <location>
        <begin position="1"/>
        <end position="45"/>
    </location>
</feature>
<organism evidence="2 3">
    <name type="scientific">Sparassis crispa</name>
    <dbReference type="NCBI Taxonomy" id="139825"/>
    <lineage>
        <taxon>Eukaryota</taxon>
        <taxon>Fungi</taxon>
        <taxon>Dikarya</taxon>
        <taxon>Basidiomycota</taxon>
        <taxon>Agaricomycotina</taxon>
        <taxon>Agaricomycetes</taxon>
        <taxon>Polyporales</taxon>
        <taxon>Sparassidaceae</taxon>
        <taxon>Sparassis</taxon>
    </lineage>
</organism>
<dbReference type="EMBL" id="BFAD01000008">
    <property type="protein sequence ID" value="GBE86025.1"/>
    <property type="molecule type" value="Genomic_DNA"/>
</dbReference>
<comment type="caution">
    <text evidence="2">The sequence shown here is derived from an EMBL/GenBank/DDBJ whole genome shotgun (WGS) entry which is preliminary data.</text>
</comment>
<evidence type="ECO:0000313" key="3">
    <source>
        <dbReference type="Proteomes" id="UP000287166"/>
    </source>
</evidence>
<reference evidence="2 3" key="1">
    <citation type="journal article" date="2018" name="Sci. Rep.">
        <title>Genome sequence of the cauliflower mushroom Sparassis crispa (Hanabiratake) and its association with beneficial usage.</title>
        <authorList>
            <person name="Kiyama R."/>
            <person name="Furutani Y."/>
            <person name="Kawaguchi K."/>
            <person name="Nakanishi T."/>
        </authorList>
    </citation>
    <scope>NUCLEOTIDE SEQUENCE [LARGE SCALE GENOMIC DNA]</scope>
</reference>
<name>A0A401GUX4_9APHY</name>
<dbReference type="RefSeq" id="XP_027616938.1">
    <property type="nucleotide sequence ID" value="XM_027761137.1"/>
</dbReference>
<evidence type="ECO:0000256" key="1">
    <source>
        <dbReference type="SAM" id="MobiDB-lite"/>
    </source>
</evidence>
<sequence length="530" mass="58241">MAPPKRVVSPSSPSGSSAKKVRALPSGAEFETQPPDDQGLSSVDGEAVGEPATVEDIVVGGSTHLAAPLAGGCALEESPQAGLAELEYVDDPFSDEQHAAWDARVMLAVRKEGISPQVFPLTVAVALLQIILRDIKTSVKPALLDRDEIKIFELLLQHRDMLLPALEQALRIGRFAAVRRMALLREDATSSSSEGAEANFIHAPPSDPVEPLQPQAQTPMSFGDMKSAILDFEEKIRPELKRYIVGNHPTFNPPSSAVNDSTLFIDGMGGMSEKDPAVRERVEKLFSGEMDADQNLRVLFNAPGTGKTTLLVEGLCRYWGLYVVSCDDKKDPLGSKDADTAWNVLQMDPGFTPKVPLTPTKNHAVANNVKIAARTFRLVLLARLSIFDFFLRCAPPHVDEADLRRRWLYLQLRPSGLFRKMDIFDELFQAIHTVQDDNAVARRIYELEKAIRDDVHVNVGSLFFVLDQAEVASERGTEAFWSSTSGGGHGSVLGEMYNAWSEFSMAMIISGTVLPLELLTNSIHTRRERK</sequence>
<dbReference type="AlphaFoldDB" id="A0A401GUX4"/>
<dbReference type="GeneID" id="38782942"/>
<dbReference type="InParanoid" id="A0A401GUX4"/>